<dbReference type="RefSeq" id="XP_033458708.1">
    <property type="nucleotide sequence ID" value="XM_033605183.1"/>
</dbReference>
<evidence type="ECO:0000313" key="2">
    <source>
        <dbReference type="Proteomes" id="UP000504637"/>
    </source>
</evidence>
<feature type="region of interest" description="Disordered" evidence="1">
    <location>
        <begin position="85"/>
        <end position="110"/>
    </location>
</feature>
<dbReference type="Proteomes" id="UP000504637">
    <property type="component" value="Unplaced"/>
</dbReference>
<protein>
    <submittedName>
        <fullName evidence="3">Uncharacterized protein</fullName>
    </submittedName>
</protein>
<reference evidence="3" key="3">
    <citation type="submission" date="2025-08" db="UniProtKB">
        <authorList>
            <consortium name="RefSeq"/>
        </authorList>
    </citation>
    <scope>IDENTIFICATION</scope>
    <source>
        <strain evidence="3">CBS 342.82</strain>
    </source>
</reference>
<proteinExistence type="predicted"/>
<name>A0A6J3M427_9PEZI</name>
<gene>
    <name evidence="3" type="ORF">K489DRAFT_381658</name>
</gene>
<dbReference type="AlphaFoldDB" id="A0A6J3M427"/>
<organism evidence="3">
    <name type="scientific">Dissoconium aciculare CBS 342.82</name>
    <dbReference type="NCBI Taxonomy" id="1314786"/>
    <lineage>
        <taxon>Eukaryota</taxon>
        <taxon>Fungi</taxon>
        <taxon>Dikarya</taxon>
        <taxon>Ascomycota</taxon>
        <taxon>Pezizomycotina</taxon>
        <taxon>Dothideomycetes</taxon>
        <taxon>Dothideomycetidae</taxon>
        <taxon>Mycosphaerellales</taxon>
        <taxon>Dissoconiaceae</taxon>
        <taxon>Dissoconium</taxon>
    </lineage>
</organism>
<evidence type="ECO:0000313" key="3">
    <source>
        <dbReference type="RefSeq" id="XP_033458708.1"/>
    </source>
</evidence>
<sequence>MQSIRNAIKRKLSLHDKNPPFDTAQDEDDVDDETRGHLEKETERAETEGHPHGKPGSFLNKLIMHGNKKTEDEIARDAEAREAARRRAATGDGVLVETGAGTAGKENVQP</sequence>
<evidence type="ECO:0000256" key="1">
    <source>
        <dbReference type="SAM" id="MobiDB-lite"/>
    </source>
</evidence>
<feature type="region of interest" description="Disordered" evidence="1">
    <location>
        <begin position="1"/>
        <end position="60"/>
    </location>
</feature>
<dbReference type="OrthoDB" id="5313204at2759"/>
<feature type="compositionally biased region" description="Basic and acidic residues" evidence="1">
    <location>
        <begin position="33"/>
        <end position="51"/>
    </location>
</feature>
<accession>A0A6J3M427</accession>
<reference evidence="3" key="1">
    <citation type="submission" date="2020-01" db="EMBL/GenBank/DDBJ databases">
        <authorList>
            <consortium name="DOE Joint Genome Institute"/>
            <person name="Haridas S."/>
            <person name="Albert R."/>
            <person name="Binder M."/>
            <person name="Bloem J."/>
            <person name="Labutti K."/>
            <person name="Salamov A."/>
            <person name="Andreopoulos B."/>
            <person name="Baker S.E."/>
            <person name="Barry K."/>
            <person name="Bills G."/>
            <person name="Bluhm B.H."/>
            <person name="Cannon C."/>
            <person name="Castanera R."/>
            <person name="Culley D.E."/>
            <person name="Daum C."/>
            <person name="Ezra D."/>
            <person name="Gonzalez J.B."/>
            <person name="Henrissat B."/>
            <person name="Kuo A."/>
            <person name="Liang C."/>
            <person name="Lipzen A."/>
            <person name="Lutzoni F."/>
            <person name="Magnuson J."/>
            <person name="Mondo S."/>
            <person name="Nolan M."/>
            <person name="Ohm R."/>
            <person name="Pangilinan J."/>
            <person name="Park H.-J."/>
            <person name="Ramirez L."/>
            <person name="Alfaro M."/>
            <person name="Sun H."/>
            <person name="Tritt A."/>
            <person name="Yoshinaga Y."/>
            <person name="Zwiers L.-H."/>
            <person name="Turgeon B.G."/>
            <person name="Goodwin S.B."/>
            <person name="Spatafora J.W."/>
            <person name="Crous P.W."/>
            <person name="Grigoriev I.V."/>
        </authorList>
    </citation>
    <scope>NUCLEOTIDE SEQUENCE</scope>
    <source>
        <strain evidence="3">CBS 342.82</strain>
    </source>
</reference>
<reference evidence="3" key="2">
    <citation type="submission" date="2020-04" db="EMBL/GenBank/DDBJ databases">
        <authorList>
            <consortium name="NCBI Genome Project"/>
        </authorList>
    </citation>
    <scope>NUCLEOTIDE SEQUENCE</scope>
    <source>
        <strain evidence="3">CBS 342.82</strain>
    </source>
</reference>
<keyword evidence="2" id="KW-1185">Reference proteome</keyword>
<dbReference type="GeneID" id="54362983"/>